<feature type="compositionally biased region" description="Polar residues" evidence="1">
    <location>
        <begin position="431"/>
        <end position="441"/>
    </location>
</feature>
<evidence type="ECO:0000313" key="2">
    <source>
        <dbReference type="EMBL" id="PFH54050.1"/>
    </source>
</evidence>
<feature type="compositionally biased region" description="Polar residues" evidence="1">
    <location>
        <begin position="391"/>
        <end position="402"/>
    </location>
</feature>
<feature type="compositionally biased region" description="Low complexity" evidence="1">
    <location>
        <begin position="636"/>
        <end position="646"/>
    </location>
</feature>
<evidence type="ECO:0000313" key="3">
    <source>
        <dbReference type="Proteomes" id="UP000242287"/>
    </source>
</evidence>
<organism evidence="2 3">
    <name type="scientific">Amanita thiersii Skay4041</name>
    <dbReference type="NCBI Taxonomy" id="703135"/>
    <lineage>
        <taxon>Eukaryota</taxon>
        <taxon>Fungi</taxon>
        <taxon>Dikarya</taxon>
        <taxon>Basidiomycota</taxon>
        <taxon>Agaricomycotina</taxon>
        <taxon>Agaricomycetes</taxon>
        <taxon>Agaricomycetidae</taxon>
        <taxon>Agaricales</taxon>
        <taxon>Pluteineae</taxon>
        <taxon>Amanitaceae</taxon>
        <taxon>Amanita</taxon>
    </lineage>
</organism>
<name>A0A2A9P0J4_9AGAR</name>
<keyword evidence="3" id="KW-1185">Reference proteome</keyword>
<feature type="region of interest" description="Disordered" evidence="1">
    <location>
        <begin position="359"/>
        <end position="378"/>
    </location>
</feature>
<feature type="compositionally biased region" description="Low complexity" evidence="1">
    <location>
        <begin position="113"/>
        <end position="136"/>
    </location>
</feature>
<feature type="compositionally biased region" description="Low complexity" evidence="1">
    <location>
        <begin position="171"/>
        <end position="191"/>
    </location>
</feature>
<dbReference type="EMBL" id="KZ301971">
    <property type="protein sequence ID" value="PFH54050.1"/>
    <property type="molecule type" value="Genomic_DNA"/>
</dbReference>
<feature type="compositionally biased region" description="Polar residues" evidence="1">
    <location>
        <begin position="137"/>
        <end position="163"/>
    </location>
</feature>
<dbReference type="OrthoDB" id="3363891at2759"/>
<feature type="compositionally biased region" description="Pro residues" evidence="1">
    <location>
        <begin position="659"/>
        <end position="672"/>
    </location>
</feature>
<dbReference type="Proteomes" id="UP000242287">
    <property type="component" value="Unassembled WGS sequence"/>
</dbReference>
<reference evidence="2 3" key="1">
    <citation type="submission" date="2014-02" db="EMBL/GenBank/DDBJ databases">
        <title>Transposable element dynamics among asymbiotic and ectomycorrhizal Amanita fungi.</title>
        <authorList>
            <consortium name="DOE Joint Genome Institute"/>
            <person name="Hess J."/>
            <person name="Skrede I."/>
            <person name="Wolfe B."/>
            <person name="LaButti K."/>
            <person name="Ohm R.A."/>
            <person name="Grigoriev I.V."/>
            <person name="Pringle A."/>
        </authorList>
    </citation>
    <scope>NUCLEOTIDE SEQUENCE [LARGE SCALE GENOMIC DNA]</scope>
    <source>
        <strain evidence="2 3">SKay4041</strain>
    </source>
</reference>
<protein>
    <submittedName>
        <fullName evidence="2">Uncharacterized protein</fullName>
    </submittedName>
</protein>
<feature type="compositionally biased region" description="Acidic residues" evidence="1">
    <location>
        <begin position="369"/>
        <end position="378"/>
    </location>
</feature>
<feature type="region of interest" description="Disordered" evidence="1">
    <location>
        <begin position="73"/>
        <end position="198"/>
    </location>
</feature>
<feature type="region of interest" description="Disordered" evidence="1">
    <location>
        <begin position="391"/>
        <end position="543"/>
    </location>
</feature>
<feature type="compositionally biased region" description="Low complexity" evidence="1">
    <location>
        <begin position="478"/>
        <end position="519"/>
    </location>
</feature>
<gene>
    <name evidence="2" type="ORF">AMATHDRAFT_830</name>
</gene>
<feature type="compositionally biased region" description="Basic and acidic residues" evidence="1">
    <location>
        <begin position="527"/>
        <end position="538"/>
    </location>
</feature>
<sequence length="721" mass="79259">MALTQSARLPGPSWDEEVVPALRKRMFELLFQHAHLNKFPGLEDESRTLARRMSGMSLLSGDDHQQTFSSIANVTARAPPGHPTVYAQRRSEDTRQRNGYQPPDTLPEHVQVLSSSRPPATTSSKKSSTARSRTLSQPYTPGMTNGHSRPSTSRAVNGGSSRAQDTRPTRIPKSSRPSQIPSIQSTSPPTSHVNGFGQLANKVPTTMQDSHFDSYTSSRSTLSGLVRQTSGILDEPAPFHTGSMTSVSKSNYDVLVDEPPPRLSNDSDERPFEHWYRGDISRNGGVGELRVGRRQEMLDIANYGYSISKRHRDVNGRPIVTNIDSGLRSRKRADSVSEIRRVERDSLFLDDEHMRQIGRVLDENPPTDLDGEGEDSDVESANHYANVAQQRYNFTPSSTAGDLTTAHESPPMPVIESRSATPTPATVHMQGPSTRQPNGPSRTHARQASSPRPSDDSRSATPVQMKRGLSEPATRSAPSTPRGQRQQQQTTKATPASAQKRGASPMSPAKKTKSPPSKAARAKVVKPKREMTQEEKRRSVAAYPLSVGEGDMADAIPSWTQPRFKEGNWDEVVLPVVARKKGLEDHYEQADGSPQPKKVSITVEPAPGTFGFDHTKYRQPYDPENIPMDEFGRPIQQQVEEVAPPQQEKPRKTADDEPPQPLYHPEPPPSPVPFADYAPNKTIQVPMVVGTPASQVGKIQASLQMEEKDDSGAGCCKCVIM</sequence>
<feature type="region of interest" description="Disordered" evidence="1">
    <location>
        <begin position="585"/>
        <end position="678"/>
    </location>
</feature>
<dbReference type="AlphaFoldDB" id="A0A2A9P0J4"/>
<accession>A0A2A9P0J4</accession>
<proteinExistence type="predicted"/>
<evidence type="ECO:0000256" key="1">
    <source>
        <dbReference type="SAM" id="MobiDB-lite"/>
    </source>
</evidence>